<evidence type="ECO:0000313" key="4">
    <source>
        <dbReference type="Proteomes" id="UP000182692"/>
    </source>
</evidence>
<protein>
    <submittedName>
        <fullName evidence="3">Uncharacterized protein</fullName>
    </submittedName>
</protein>
<proteinExistence type="predicted"/>
<dbReference type="OrthoDB" id="6100356at2"/>
<keyword evidence="2" id="KW-0812">Transmembrane</keyword>
<evidence type="ECO:0000256" key="2">
    <source>
        <dbReference type="SAM" id="Phobius"/>
    </source>
</evidence>
<dbReference type="GeneID" id="35871782"/>
<feature type="coiled-coil region" evidence="1">
    <location>
        <begin position="137"/>
        <end position="196"/>
    </location>
</feature>
<organism evidence="3 4">
    <name type="scientific">Enterovibrio norvegicus DSM 15893</name>
    <dbReference type="NCBI Taxonomy" id="1121869"/>
    <lineage>
        <taxon>Bacteria</taxon>
        <taxon>Pseudomonadati</taxon>
        <taxon>Pseudomonadota</taxon>
        <taxon>Gammaproteobacteria</taxon>
        <taxon>Vibrionales</taxon>
        <taxon>Vibrionaceae</taxon>
        <taxon>Enterovibrio</taxon>
    </lineage>
</organism>
<dbReference type="EMBL" id="FOWR01000010">
    <property type="protein sequence ID" value="SFP23739.1"/>
    <property type="molecule type" value="Genomic_DNA"/>
</dbReference>
<accession>A0A1I5NPJ3</accession>
<dbReference type="AlphaFoldDB" id="A0A1I5NPJ3"/>
<keyword evidence="2" id="KW-1133">Transmembrane helix</keyword>
<feature type="transmembrane region" description="Helical" evidence="2">
    <location>
        <begin position="64"/>
        <end position="87"/>
    </location>
</feature>
<name>A0A1I5NPJ3_9GAMM</name>
<keyword evidence="2" id="KW-0472">Membrane</keyword>
<gene>
    <name evidence="3" type="ORF">SAMN03084138_01684</name>
</gene>
<reference evidence="3 4" key="1">
    <citation type="submission" date="2016-10" db="EMBL/GenBank/DDBJ databases">
        <authorList>
            <person name="de Groot N.N."/>
        </authorList>
    </citation>
    <scope>NUCLEOTIDE SEQUENCE [LARGE SCALE GENOMIC DNA]</scope>
    <source>
        <strain evidence="3 4">DSM 15893</strain>
    </source>
</reference>
<dbReference type="Proteomes" id="UP000182692">
    <property type="component" value="Unassembled WGS sequence"/>
</dbReference>
<sequence>MNIGEVVEGTMGNVKQRLSSPFFGALLIAWLWENHRGIGVFLFSEADQRLEIISNYDITSEYGAIVSTFLFAMFVFYFVMPAIQFLYQWTYRLFLGVRLSRALLEQDKAIIDDEVEAEKEYRRKLKFDQLGDWKAEKVGMSSKIEELEFEINSLRKELNFHEDNFKDLSNSSESRISYLQDELQSTRREVSEYTKRLKKHYTSLDEVLCEAEKTIGGIAPDSIKLSTIRKVIAAIDREDLSRLVQGLEYLGKNKVVRELRQKLSSEK</sequence>
<keyword evidence="1" id="KW-0175">Coiled coil</keyword>
<dbReference type="RefSeq" id="WP_017017921.1">
    <property type="nucleotide sequence ID" value="NZ_FOWR01000010.1"/>
</dbReference>
<evidence type="ECO:0000313" key="3">
    <source>
        <dbReference type="EMBL" id="SFP23739.1"/>
    </source>
</evidence>
<evidence type="ECO:0000256" key="1">
    <source>
        <dbReference type="SAM" id="Coils"/>
    </source>
</evidence>